<protein>
    <submittedName>
        <fullName evidence="1">Cotton fiber protein</fullName>
    </submittedName>
</protein>
<dbReference type="Proteomes" id="UP001163823">
    <property type="component" value="Chromosome 14"/>
</dbReference>
<organism evidence="1 2">
    <name type="scientific">Quillaja saponaria</name>
    <name type="common">Soap bark tree</name>
    <dbReference type="NCBI Taxonomy" id="32244"/>
    <lineage>
        <taxon>Eukaryota</taxon>
        <taxon>Viridiplantae</taxon>
        <taxon>Streptophyta</taxon>
        <taxon>Embryophyta</taxon>
        <taxon>Tracheophyta</taxon>
        <taxon>Spermatophyta</taxon>
        <taxon>Magnoliopsida</taxon>
        <taxon>eudicotyledons</taxon>
        <taxon>Gunneridae</taxon>
        <taxon>Pentapetalae</taxon>
        <taxon>rosids</taxon>
        <taxon>fabids</taxon>
        <taxon>Fabales</taxon>
        <taxon>Quillajaceae</taxon>
        <taxon>Quillaja</taxon>
    </lineage>
</organism>
<dbReference type="KEGG" id="qsa:O6P43_032727"/>
<evidence type="ECO:0000313" key="2">
    <source>
        <dbReference type="Proteomes" id="UP001163823"/>
    </source>
</evidence>
<sequence>KASPPTFLLTSFSIKMTRKRLPIFQKVSNLLKISIFIPKLRKQSIPKLLLFKKSRKLKNFKLLEHYNYGFLGEYQFSPASTPLIHYQRKQFKTGSFRDLYSLFCLCRCSGNFQGEVASWEYQLETLPLPLPLPLPAIANGIAGEFFEEFDSEDEEEESVDQKAERIY</sequence>
<dbReference type="AlphaFoldDB" id="A0AAD7P5W0"/>
<gene>
    <name evidence="1" type="ORF">O6P43_032727</name>
</gene>
<comment type="caution">
    <text evidence="1">The sequence shown here is derived from an EMBL/GenBank/DDBJ whole genome shotgun (WGS) entry which is preliminary data.</text>
</comment>
<proteinExistence type="predicted"/>
<reference evidence="1" key="1">
    <citation type="journal article" date="2023" name="Science">
        <title>Elucidation of the pathway for biosynthesis of saponin adjuvants from the soapbark tree.</title>
        <authorList>
            <person name="Reed J."/>
            <person name="Orme A."/>
            <person name="El-Demerdash A."/>
            <person name="Owen C."/>
            <person name="Martin L.B.B."/>
            <person name="Misra R.C."/>
            <person name="Kikuchi S."/>
            <person name="Rejzek M."/>
            <person name="Martin A.C."/>
            <person name="Harkess A."/>
            <person name="Leebens-Mack J."/>
            <person name="Louveau T."/>
            <person name="Stephenson M.J."/>
            <person name="Osbourn A."/>
        </authorList>
    </citation>
    <scope>NUCLEOTIDE SEQUENCE</scope>
    <source>
        <strain evidence="1">S10</strain>
    </source>
</reference>
<name>A0AAD7P5W0_QUISA</name>
<accession>A0AAD7P5W0</accession>
<evidence type="ECO:0000313" key="1">
    <source>
        <dbReference type="EMBL" id="KAJ7943139.1"/>
    </source>
</evidence>
<dbReference type="EMBL" id="JARAOO010000014">
    <property type="protein sequence ID" value="KAJ7943139.1"/>
    <property type="molecule type" value="Genomic_DNA"/>
</dbReference>
<keyword evidence="2" id="KW-1185">Reference proteome</keyword>
<feature type="non-terminal residue" evidence="1">
    <location>
        <position position="1"/>
    </location>
</feature>